<evidence type="ECO:0000256" key="3">
    <source>
        <dbReference type="ARBA" id="ARBA00022692"/>
    </source>
</evidence>
<keyword evidence="5 6" id="KW-0472">Membrane</keyword>
<feature type="transmembrane region" description="Helical" evidence="6">
    <location>
        <begin position="324"/>
        <end position="344"/>
    </location>
</feature>
<feature type="transmembrane region" description="Helical" evidence="6">
    <location>
        <begin position="466"/>
        <end position="485"/>
    </location>
</feature>
<gene>
    <name evidence="7" type="ORF">F7O44_15700</name>
</gene>
<dbReference type="PANTHER" id="PTHR30250:SF11">
    <property type="entry name" value="O-ANTIGEN TRANSPORTER-RELATED"/>
    <property type="match status" value="1"/>
</dbReference>
<evidence type="ECO:0000256" key="6">
    <source>
        <dbReference type="SAM" id="Phobius"/>
    </source>
</evidence>
<evidence type="ECO:0000256" key="1">
    <source>
        <dbReference type="ARBA" id="ARBA00004651"/>
    </source>
</evidence>
<feature type="transmembrane region" description="Helical" evidence="6">
    <location>
        <begin position="125"/>
        <end position="145"/>
    </location>
</feature>
<evidence type="ECO:0000313" key="7">
    <source>
        <dbReference type="EMBL" id="NDL58513.1"/>
    </source>
</evidence>
<keyword evidence="3 6" id="KW-0812">Transmembrane</keyword>
<dbReference type="Pfam" id="PF01943">
    <property type="entry name" value="Polysacc_synt"/>
    <property type="match status" value="1"/>
</dbReference>
<protein>
    <submittedName>
        <fullName evidence="7">Oligosaccharide flippase family protein</fullName>
    </submittedName>
</protein>
<feature type="transmembrane region" description="Helical" evidence="6">
    <location>
        <begin position="438"/>
        <end position="460"/>
    </location>
</feature>
<dbReference type="InterPro" id="IPR002797">
    <property type="entry name" value="Polysacc_synth"/>
</dbReference>
<name>A0A7K3M5C5_9ACTN</name>
<dbReference type="Proteomes" id="UP000460435">
    <property type="component" value="Unassembled WGS sequence"/>
</dbReference>
<organism evidence="7 8">
    <name type="scientific">Phytoactinopolyspora mesophila</name>
    <dbReference type="NCBI Taxonomy" id="2650750"/>
    <lineage>
        <taxon>Bacteria</taxon>
        <taxon>Bacillati</taxon>
        <taxon>Actinomycetota</taxon>
        <taxon>Actinomycetes</taxon>
        <taxon>Jiangellales</taxon>
        <taxon>Jiangellaceae</taxon>
        <taxon>Phytoactinopolyspora</taxon>
    </lineage>
</organism>
<feature type="transmembrane region" description="Helical" evidence="6">
    <location>
        <begin position="84"/>
        <end position="105"/>
    </location>
</feature>
<feature type="transmembrane region" description="Helical" evidence="6">
    <location>
        <begin position="43"/>
        <end position="63"/>
    </location>
</feature>
<reference evidence="7 8" key="1">
    <citation type="submission" date="2019-11" db="EMBL/GenBank/DDBJ databases">
        <authorList>
            <person name="Li X.-J."/>
            <person name="Feng X.-M."/>
        </authorList>
    </citation>
    <scope>NUCLEOTIDE SEQUENCE [LARGE SCALE GENOMIC DNA]</scope>
    <source>
        <strain evidence="7 8">XMNu-373</strain>
    </source>
</reference>
<keyword evidence="4 6" id="KW-1133">Transmembrane helix</keyword>
<keyword evidence="2" id="KW-1003">Cell membrane</keyword>
<dbReference type="GO" id="GO:0005886">
    <property type="term" value="C:plasma membrane"/>
    <property type="evidence" value="ECO:0007669"/>
    <property type="project" value="UniProtKB-SubCell"/>
</dbReference>
<dbReference type="PANTHER" id="PTHR30250">
    <property type="entry name" value="PST FAMILY PREDICTED COLANIC ACID TRANSPORTER"/>
    <property type="match status" value="1"/>
</dbReference>
<sequence>MSRGGLARAGLISLVGAVTGAGVNFGIGIIVGRGLGTDGTGTFFQVIAVFIILANVLELGADTGLVRFCSGSVATGRNGELRPLVRTAIVPVVCVGAVLTAAAWMLTPQLAGFLSASPDVPTEQIVRMLVPFVVLASLLAVVLGATRGLGSVATFTVLQNVALPVGRFVLIGIALLAGAGLVDVLKAWIVPLPIVAVIAVAILARQLARRTRGRLEGVPENHEATRVLRRRFWGFSSARGVSAAVEILLEWVDVLIVAAFLSPAEAGIYAVVSRSVRAGQVVQQAARVAVAPMVSAALARNDVAEARRLFVVVTRAMVLMSWPFYLMLACFAPGILSIFGPGFAQGSNALTIMSLTMALAAAAGMVQTVLLMGGKSSWQLADKSAALGVNVGLNVVLVPVWGVVGAAVAWAVTVAVDTSLAAWQVHKGMGVHVSPASLALPAALPLLVFGAGGLALRAMVGDGLSGVVIMLLAGGVVYVCLCWMFRRRLGIDTIVSSLRRRRLSVPAS</sequence>
<feature type="transmembrane region" description="Helical" evidence="6">
    <location>
        <begin position="350"/>
        <end position="372"/>
    </location>
</feature>
<evidence type="ECO:0000256" key="4">
    <source>
        <dbReference type="ARBA" id="ARBA00022989"/>
    </source>
</evidence>
<evidence type="ECO:0000313" key="8">
    <source>
        <dbReference type="Proteomes" id="UP000460435"/>
    </source>
</evidence>
<feature type="transmembrane region" description="Helical" evidence="6">
    <location>
        <begin position="185"/>
        <end position="204"/>
    </location>
</feature>
<feature type="transmembrane region" description="Helical" evidence="6">
    <location>
        <begin position="157"/>
        <end position="179"/>
    </location>
</feature>
<dbReference type="EMBL" id="WLZY01000005">
    <property type="protein sequence ID" value="NDL58513.1"/>
    <property type="molecule type" value="Genomic_DNA"/>
</dbReference>
<feature type="transmembrane region" description="Helical" evidence="6">
    <location>
        <begin position="12"/>
        <end position="31"/>
    </location>
</feature>
<dbReference type="InterPro" id="IPR050833">
    <property type="entry name" value="Poly_Biosynth_Transport"/>
</dbReference>
<accession>A0A7K3M5C5</accession>
<dbReference type="RefSeq" id="WP_162451214.1">
    <property type="nucleotide sequence ID" value="NZ_WLZY01000005.1"/>
</dbReference>
<comment type="caution">
    <text evidence="7">The sequence shown here is derived from an EMBL/GenBank/DDBJ whole genome shotgun (WGS) entry which is preliminary data.</text>
</comment>
<dbReference type="AlphaFoldDB" id="A0A7K3M5C5"/>
<evidence type="ECO:0000256" key="2">
    <source>
        <dbReference type="ARBA" id="ARBA00022475"/>
    </source>
</evidence>
<proteinExistence type="predicted"/>
<keyword evidence="8" id="KW-1185">Reference proteome</keyword>
<comment type="subcellular location">
    <subcellularLocation>
        <location evidence="1">Cell membrane</location>
        <topology evidence="1">Multi-pass membrane protein</topology>
    </subcellularLocation>
</comment>
<evidence type="ECO:0000256" key="5">
    <source>
        <dbReference type="ARBA" id="ARBA00023136"/>
    </source>
</evidence>